<evidence type="ECO:0000256" key="4">
    <source>
        <dbReference type="RuleBase" id="RU361187"/>
    </source>
</evidence>
<protein>
    <submittedName>
        <fullName evidence="6">Glycoside hydrolase 43 family protein</fullName>
    </submittedName>
</protein>
<dbReference type="Pfam" id="PF04616">
    <property type="entry name" value="Glyco_hydro_43"/>
    <property type="match status" value="1"/>
</dbReference>
<dbReference type="SUPFAM" id="SSF49899">
    <property type="entry name" value="Concanavalin A-like lectins/glucanases"/>
    <property type="match status" value="1"/>
</dbReference>
<dbReference type="Proteomes" id="UP001600894">
    <property type="component" value="Unassembled WGS sequence"/>
</dbReference>
<evidence type="ECO:0000259" key="5">
    <source>
        <dbReference type="Pfam" id="PF17851"/>
    </source>
</evidence>
<evidence type="ECO:0000313" key="6">
    <source>
        <dbReference type="EMBL" id="GAA6268917.1"/>
    </source>
</evidence>
<dbReference type="Gene3D" id="2.115.10.20">
    <property type="entry name" value="Glycosyl hydrolase domain, family 43"/>
    <property type="match status" value="1"/>
</dbReference>
<comment type="caution">
    <text evidence="6">The sequence shown here is derived from an EMBL/GenBank/DDBJ whole genome shotgun (WGS) entry which is preliminary data.</text>
</comment>
<dbReference type="PANTHER" id="PTHR42812">
    <property type="entry name" value="BETA-XYLOSIDASE"/>
    <property type="match status" value="1"/>
</dbReference>
<dbReference type="SUPFAM" id="SSF75005">
    <property type="entry name" value="Arabinanase/levansucrase/invertase"/>
    <property type="match status" value="1"/>
</dbReference>
<dbReference type="CDD" id="cd09001">
    <property type="entry name" value="GH43_FsAxh1-like"/>
    <property type="match status" value="1"/>
</dbReference>
<feature type="domain" description="Beta-xylosidase C-terminal Concanavalin A-like" evidence="5">
    <location>
        <begin position="307"/>
        <end position="513"/>
    </location>
</feature>
<evidence type="ECO:0000313" key="7">
    <source>
        <dbReference type="Proteomes" id="UP001600894"/>
    </source>
</evidence>
<evidence type="ECO:0000256" key="2">
    <source>
        <dbReference type="ARBA" id="ARBA00022801"/>
    </source>
</evidence>
<reference evidence="6 7" key="1">
    <citation type="submission" date="2024-04" db="EMBL/GenBank/DDBJ databases">
        <title>Defined microbial consortia suppress multidrug-resistant proinflammatory Enterobacteriaceae via ecological control.</title>
        <authorList>
            <person name="Furuichi M."/>
            <person name="Kawaguchi T."/>
            <person name="Pust M."/>
            <person name="Yasuma K."/>
            <person name="Plichta D."/>
            <person name="Hasegawa N."/>
            <person name="Ohya T."/>
            <person name="Bhattarai S."/>
            <person name="Sasajima S."/>
            <person name="Aoto Y."/>
            <person name="Tuganbaev T."/>
            <person name="Yaginuma M."/>
            <person name="Ueda M."/>
            <person name="Okahashi N."/>
            <person name="Amafuji K."/>
            <person name="Kiridooshi Y."/>
            <person name="Sugita K."/>
            <person name="Strazar M."/>
            <person name="Skelly A."/>
            <person name="Suda W."/>
            <person name="Hattori M."/>
            <person name="Nakamoto N."/>
            <person name="Caballero S."/>
            <person name="Norman J."/>
            <person name="Olle B."/>
            <person name="Tanoue T."/>
            <person name="Arita M."/>
            <person name="Bucci V."/>
            <person name="Atarashi K."/>
            <person name="Xavier R."/>
            <person name="Honda K."/>
        </authorList>
    </citation>
    <scope>NUCLEOTIDE SEQUENCE [LARGE SCALE GENOMIC DNA]</scope>
    <source>
        <strain evidence="7">f13</strain>
    </source>
</reference>
<dbReference type="InterPro" id="IPR006710">
    <property type="entry name" value="Glyco_hydro_43"/>
</dbReference>
<dbReference type="InterPro" id="IPR051795">
    <property type="entry name" value="Glycosyl_Hydrlase_43"/>
</dbReference>
<evidence type="ECO:0000256" key="1">
    <source>
        <dbReference type="ARBA" id="ARBA00009865"/>
    </source>
</evidence>
<keyword evidence="2 4" id="KW-0378">Hydrolase</keyword>
<dbReference type="PANTHER" id="PTHR42812:SF12">
    <property type="entry name" value="BETA-XYLOSIDASE-RELATED"/>
    <property type="match status" value="1"/>
</dbReference>
<comment type="similarity">
    <text evidence="1 4">Belongs to the glycosyl hydrolase 43 family.</text>
</comment>
<name>A0ABQ0AY16_9FIRM</name>
<sequence>MSAGTYRNPILYADYSDPDAIRVGADYYMVASSFTYLPGVPLLHSRDLVHWEIINYCVPALPFEKYDRPAHGSGTWAPSIRYHKGEFFVFIPLPDEGIFVARSKDPRGTFQLNRLCESRGWIDPCPFWDEDGKAYMVFAYARSRCGIKHRLALAEIDPECTGLRGEPRVIFDGTQLAPTSEGPKMYKRNGWYYILMPSGGVATGWQSALRAKDIQGPYEYKIVMHQGNTAVNGPHQGAWVDTPEGTDWFIHFQDVGELGRIVHLQPMCFQEDWPFIGCERNGDMIGEPVEEWELPVKEALVCRIADSDEFENGRPGLQWQWQANPKETYFAQKRGPKVLRLACLANGERENLLWYAPNVMTQIPQSAAFTAEVKLALAGDEDDGRTAAGDGDMAVLGMTGHHYAFGGLEREKDKVWLRLYEGFVTGKEFEGEAMEGLVFSKEWKEKSPLWLRMELSENKKFSFSASEDGENFCPVGPAFHLEKGTWTGAKLCLWACNRRNEPSGGWGEYDYIHISHKTER</sequence>
<dbReference type="RefSeq" id="WP_176253854.1">
    <property type="nucleotide sequence ID" value="NZ_BAABXL010000001.1"/>
</dbReference>
<dbReference type="InterPro" id="IPR013320">
    <property type="entry name" value="ConA-like_dom_sf"/>
</dbReference>
<dbReference type="InterPro" id="IPR023296">
    <property type="entry name" value="Glyco_hydro_beta-prop_sf"/>
</dbReference>
<dbReference type="Gene3D" id="2.60.120.200">
    <property type="match status" value="1"/>
</dbReference>
<dbReference type="InterPro" id="IPR041542">
    <property type="entry name" value="GH43_C2"/>
</dbReference>
<proteinExistence type="inferred from homology"/>
<accession>A0ABQ0AY16</accession>
<dbReference type="GO" id="GO:0016787">
    <property type="term" value="F:hydrolase activity"/>
    <property type="evidence" value="ECO:0007669"/>
    <property type="project" value="UniProtKB-KW"/>
</dbReference>
<evidence type="ECO:0000256" key="3">
    <source>
        <dbReference type="ARBA" id="ARBA00023295"/>
    </source>
</evidence>
<keyword evidence="7" id="KW-1185">Reference proteome</keyword>
<gene>
    <name evidence="6" type="ORF">F130042H8_19770</name>
</gene>
<keyword evidence="3 4" id="KW-0326">Glycosidase</keyword>
<dbReference type="EMBL" id="BAABXL010000001">
    <property type="protein sequence ID" value="GAA6268917.1"/>
    <property type="molecule type" value="Genomic_DNA"/>
</dbReference>
<dbReference type="Pfam" id="PF17851">
    <property type="entry name" value="GH43_C2"/>
    <property type="match status" value="1"/>
</dbReference>
<organism evidence="6 7">
    <name type="scientific">Enterocloster alcoholdehydrogenati</name>
    <dbReference type="NCBI Taxonomy" id="2547410"/>
    <lineage>
        <taxon>Bacteria</taxon>
        <taxon>Bacillati</taxon>
        <taxon>Bacillota</taxon>
        <taxon>Clostridia</taxon>
        <taxon>Lachnospirales</taxon>
        <taxon>Lachnospiraceae</taxon>
        <taxon>Enterocloster</taxon>
    </lineage>
</organism>